<proteinExistence type="predicted"/>
<name>A0A4S8P7L8_9ACTN</name>
<protein>
    <submittedName>
        <fullName evidence="2">DUF1697 domain-containing protein</fullName>
    </submittedName>
</protein>
<organism evidence="2 3">
    <name type="scientific">Glycomyces paridis</name>
    <dbReference type="NCBI Taxonomy" id="2126555"/>
    <lineage>
        <taxon>Bacteria</taxon>
        <taxon>Bacillati</taxon>
        <taxon>Actinomycetota</taxon>
        <taxon>Actinomycetes</taxon>
        <taxon>Glycomycetales</taxon>
        <taxon>Glycomycetaceae</taxon>
        <taxon>Glycomyces</taxon>
    </lineage>
</organism>
<dbReference type="Proteomes" id="UP000305792">
    <property type="component" value="Unassembled WGS sequence"/>
</dbReference>
<dbReference type="AlphaFoldDB" id="A0A4S8P7L8"/>
<dbReference type="EMBL" id="STGX01000015">
    <property type="protein sequence ID" value="THV26238.1"/>
    <property type="molecule type" value="Genomic_DNA"/>
</dbReference>
<dbReference type="PANTHER" id="PTHR36439">
    <property type="entry name" value="BLL4334 PROTEIN"/>
    <property type="match status" value="1"/>
</dbReference>
<comment type="caution">
    <text evidence="2">The sequence shown here is derived from an EMBL/GenBank/DDBJ whole genome shotgun (WGS) entry which is preliminary data.</text>
</comment>
<dbReference type="InterPro" id="IPR012545">
    <property type="entry name" value="DUF1697"/>
</dbReference>
<dbReference type="Pfam" id="PF08002">
    <property type="entry name" value="DUF1697"/>
    <property type="match status" value="1"/>
</dbReference>
<dbReference type="Gene3D" id="3.30.70.1280">
    <property type="entry name" value="SP0830-like domains"/>
    <property type="match status" value="1"/>
</dbReference>
<dbReference type="PIRSF" id="PIRSF008502">
    <property type="entry name" value="UCP008502"/>
    <property type="match status" value="1"/>
</dbReference>
<feature type="region of interest" description="Disordered" evidence="1">
    <location>
        <begin position="1"/>
        <end position="28"/>
    </location>
</feature>
<gene>
    <name evidence="2" type="ORF">E9998_19275</name>
</gene>
<keyword evidence="3" id="KW-1185">Reference proteome</keyword>
<sequence>MWNAIVADPAMPPPRPCRTSGVGSFPTGTEEADVTTYAALLRGVNVGGHRAVPMAQLREALEAAGFGRPRTYIQSGNAVVDSDLEAPAVASALKALIADRFGHTVPVMVRSAAQLAAVLAADPWPGRDLDPAKVTVTFLSEAAPQTLTVPAGRREEAHTAGTEVWVHYPDGLGVSTLDRSGFWRPLAGIDTTTRNLRTVRVLRDMAAA</sequence>
<accession>A0A4S8P7L8</accession>
<dbReference type="SUPFAM" id="SSF160379">
    <property type="entry name" value="SP0830-like"/>
    <property type="match status" value="1"/>
</dbReference>
<evidence type="ECO:0000313" key="3">
    <source>
        <dbReference type="Proteomes" id="UP000305792"/>
    </source>
</evidence>
<reference evidence="2 3" key="1">
    <citation type="journal article" date="2018" name="Int. J. Syst. Evol. Microbiol.">
        <title>Glycomyces paridis sp. nov., isolated from the medicinal plant Paris polyphylla.</title>
        <authorList>
            <person name="Fang X.M."/>
            <person name="Bai J.L."/>
            <person name="Su J."/>
            <person name="Zhao L.L."/>
            <person name="Liu H.Y."/>
            <person name="Ma B.P."/>
            <person name="Zhang Y.Q."/>
            <person name="Yu L.Y."/>
        </authorList>
    </citation>
    <scope>NUCLEOTIDE SEQUENCE [LARGE SCALE GENOMIC DNA]</scope>
    <source>
        <strain evidence="2 3">CPCC 204357</strain>
    </source>
</reference>
<evidence type="ECO:0000256" key="1">
    <source>
        <dbReference type="SAM" id="MobiDB-lite"/>
    </source>
</evidence>
<evidence type="ECO:0000313" key="2">
    <source>
        <dbReference type="EMBL" id="THV26238.1"/>
    </source>
</evidence>
<dbReference type="PANTHER" id="PTHR36439:SF1">
    <property type="entry name" value="DUF1697 DOMAIN-CONTAINING PROTEIN"/>
    <property type="match status" value="1"/>
</dbReference>